<dbReference type="GO" id="GO:0051082">
    <property type="term" value="F:unfolded protein binding"/>
    <property type="evidence" value="ECO:0007669"/>
    <property type="project" value="TreeGrafter"/>
</dbReference>
<dbReference type="STRING" id="90262.A0A1X2I1U0"/>
<gene>
    <name evidence="3" type="ORF">BCR42DRAFT_425833</name>
</gene>
<evidence type="ECO:0000313" key="4">
    <source>
        <dbReference type="Proteomes" id="UP000193560"/>
    </source>
</evidence>
<proteinExistence type="predicted"/>
<evidence type="ECO:0000313" key="3">
    <source>
        <dbReference type="EMBL" id="ORZ07596.1"/>
    </source>
</evidence>
<dbReference type="OrthoDB" id="408631at2759"/>
<protein>
    <recommendedName>
        <fullName evidence="1">Vacuolar ATPase assembly protein VMA22</fullName>
    </recommendedName>
</protein>
<name>A0A1X2I1U0_9FUNG</name>
<dbReference type="AlphaFoldDB" id="A0A1X2I1U0"/>
<comment type="caution">
    <text evidence="3">The sequence shown here is derived from an EMBL/GenBank/DDBJ whole genome shotgun (WGS) entry which is preliminary data.</text>
</comment>
<dbReference type="GO" id="GO:0070072">
    <property type="term" value="P:vacuolar proton-transporting V-type ATPase complex assembly"/>
    <property type="evidence" value="ECO:0007669"/>
    <property type="project" value="InterPro"/>
</dbReference>
<dbReference type="InterPro" id="IPR040357">
    <property type="entry name" value="Vma22/CCDC115"/>
</dbReference>
<evidence type="ECO:0000256" key="1">
    <source>
        <dbReference type="ARBA" id="ARBA00093634"/>
    </source>
</evidence>
<dbReference type="Proteomes" id="UP000193560">
    <property type="component" value="Unassembled WGS sequence"/>
</dbReference>
<reference evidence="3 4" key="1">
    <citation type="submission" date="2016-07" db="EMBL/GenBank/DDBJ databases">
        <title>Pervasive Adenine N6-methylation of Active Genes in Fungi.</title>
        <authorList>
            <consortium name="DOE Joint Genome Institute"/>
            <person name="Mondo S.J."/>
            <person name="Dannebaum R.O."/>
            <person name="Kuo R.C."/>
            <person name="Labutti K."/>
            <person name="Haridas S."/>
            <person name="Kuo A."/>
            <person name="Salamov A."/>
            <person name="Ahrendt S.R."/>
            <person name="Lipzen A."/>
            <person name="Sullivan W."/>
            <person name="Andreopoulos W.B."/>
            <person name="Clum A."/>
            <person name="Lindquist E."/>
            <person name="Daum C."/>
            <person name="Ramamoorthy G.K."/>
            <person name="Gryganskyi A."/>
            <person name="Culley D."/>
            <person name="Magnuson J.K."/>
            <person name="James T.Y."/>
            <person name="O'Malley M.A."/>
            <person name="Stajich J.E."/>
            <person name="Spatafora J.W."/>
            <person name="Visel A."/>
            <person name="Grigoriev I.V."/>
        </authorList>
    </citation>
    <scope>NUCLEOTIDE SEQUENCE [LARGE SCALE GENOMIC DNA]</scope>
    <source>
        <strain evidence="3 4">NRRL 1336</strain>
    </source>
</reference>
<organism evidence="3 4">
    <name type="scientific">Absidia repens</name>
    <dbReference type="NCBI Taxonomy" id="90262"/>
    <lineage>
        <taxon>Eukaryota</taxon>
        <taxon>Fungi</taxon>
        <taxon>Fungi incertae sedis</taxon>
        <taxon>Mucoromycota</taxon>
        <taxon>Mucoromycotina</taxon>
        <taxon>Mucoromycetes</taxon>
        <taxon>Mucorales</taxon>
        <taxon>Cunninghamellaceae</taxon>
        <taxon>Absidia</taxon>
    </lineage>
</organism>
<keyword evidence="2" id="KW-0175">Coiled coil</keyword>
<sequence length="229" mass="26205">MPAASVTTIDDSLDLVCKELDQLALTYLYKLNRYTQARTITTSELQKGFLGLAHAKYTMGAKTISHFSYDERMKAQVQLKVDYSAKSPYTMTHIPSETLEPSTKTKGLRQRIEKESEWMQKDPDDVAENEEFEMDEKKPLKKGRRIIKAIGNPLHWFGLLVSPSLRTSQDHFQTATTHLIDLANMIHDLQIMEQQYQALQDKKDHLIRQRMNKDTAVGTVLESTTTAVD</sequence>
<evidence type="ECO:0000256" key="2">
    <source>
        <dbReference type="SAM" id="Coils"/>
    </source>
</evidence>
<dbReference type="Pfam" id="PF21730">
    <property type="entry name" value="Vma22_CCDC115"/>
    <property type="match status" value="1"/>
</dbReference>
<accession>A0A1X2I1U0</accession>
<keyword evidence="4" id="KW-1185">Reference proteome</keyword>
<dbReference type="PANTHER" id="PTHR31996">
    <property type="entry name" value="COILED-COIL DOMAIN-CONTAINING PROTEIN 115"/>
    <property type="match status" value="1"/>
</dbReference>
<dbReference type="EMBL" id="MCGE01000034">
    <property type="protein sequence ID" value="ORZ07596.1"/>
    <property type="molecule type" value="Genomic_DNA"/>
</dbReference>
<feature type="coiled-coil region" evidence="2">
    <location>
        <begin position="182"/>
        <end position="209"/>
    </location>
</feature>
<dbReference type="PANTHER" id="PTHR31996:SF2">
    <property type="entry name" value="COILED-COIL DOMAIN-CONTAINING PROTEIN 115"/>
    <property type="match status" value="1"/>
</dbReference>